<dbReference type="PANTHER" id="PTHR48449">
    <property type="entry name" value="DUF1985 DOMAIN-CONTAINING PROTEIN"/>
    <property type="match status" value="1"/>
</dbReference>
<evidence type="ECO:0000259" key="2">
    <source>
        <dbReference type="Pfam" id="PF09331"/>
    </source>
</evidence>
<gene>
    <name evidence="3" type="ORF">DARMORV10_C02P31360.1</name>
</gene>
<protein>
    <submittedName>
        <fullName evidence="3">(rape) hypothetical protein</fullName>
    </submittedName>
</protein>
<feature type="compositionally biased region" description="Basic residues" evidence="1">
    <location>
        <begin position="1"/>
        <end position="12"/>
    </location>
</feature>
<feature type="compositionally biased region" description="Polar residues" evidence="1">
    <location>
        <begin position="25"/>
        <end position="47"/>
    </location>
</feature>
<proteinExistence type="predicted"/>
<dbReference type="EMBL" id="HG994366">
    <property type="protein sequence ID" value="CAF1910617.1"/>
    <property type="molecule type" value="Genomic_DNA"/>
</dbReference>
<feature type="region of interest" description="Disordered" evidence="1">
    <location>
        <begin position="256"/>
        <end position="311"/>
    </location>
</feature>
<organism evidence="3">
    <name type="scientific">Brassica napus</name>
    <name type="common">Rape</name>
    <dbReference type="NCBI Taxonomy" id="3708"/>
    <lineage>
        <taxon>Eukaryota</taxon>
        <taxon>Viridiplantae</taxon>
        <taxon>Streptophyta</taxon>
        <taxon>Embryophyta</taxon>
        <taxon>Tracheophyta</taxon>
        <taxon>Spermatophyta</taxon>
        <taxon>Magnoliopsida</taxon>
        <taxon>eudicotyledons</taxon>
        <taxon>Gunneridae</taxon>
        <taxon>Pentapetalae</taxon>
        <taxon>rosids</taxon>
        <taxon>malvids</taxon>
        <taxon>Brassicales</taxon>
        <taxon>Brassicaceae</taxon>
        <taxon>Brassiceae</taxon>
        <taxon>Brassica</taxon>
    </lineage>
</organism>
<feature type="domain" description="DUF1985" evidence="2">
    <location>
        <begin position="154"/>
        <end position="210"/>
    </location>
</feature>
<sequence length="311" mass="34835">MALSTGKKKRGRSSSAEEHEADDGGSSSQPTKRPRLTSNRNPKNLQPNPAAASASPTQPDNEETPLGPPATSEDPPPTKRQNPSHQQDPQDASISRSSTKGGTPYSEQGDNEEMGSHGEPPRSREPNATEEQIMHIIHMECSSRRKVMGLWMLLIRTIKVDKKRQAWFVVNGVPIRYSIREHGLISGLYCHTYPENYESIGSLKFAKKYFQQPPKKKGDDPPELKVTAADVLKKLKKMKYDEDLEVMVAAAEKFEKEVGEKKAAEKEVVEKKAWEKESTDENDGDAEEDSPKKTKRVPKPSRMKQSPYVEK</sequence>
<evidence type="ECO:0000313" key="3">
    <source>
        <dbReference type="EMBL" id="CAF1910617.1"/>
    </source>
</evidence>
<feature type="compositionally biased region" description="Basic residues" evidence="1">
    <location>
        <begin position="293"/>
        <end position="302"/>
    </location>
</feature>
<name>A0A816K8Z1_BRANA</name>
<dbReference type="Proteomes" id="UP001295469">
    <property type="component" value="Chromosome C02"/>
</dbReference>
<dbReference type="AlphaFoldDB" id="A0A816K8Z1"/>
<dbReference type="InterPro" id="IPR015410">
    <property type="entry name" value="DUF1985"/>
</dbReference>
<evidence type="ECO:0000256" key="1">
    <source>
        <dbReference type="SAM" id="MobiDB-lite"/>
    </source>
</evidence>
<accession>A0A816K8Z1</accession>
<dbReference type="PANTHER" id="PTHR48449:SF1">
    <property type="entry name" value="DUF1985 DOMAIN-CONTAINING PROTEIN"/>
    <property type="match status" value="1"/>
</dbReference>
<feature type="compositionally biased region" description="Basic and acidic residues" evidence="1">
    <location>
        <begin position="256"/>
        <end position="279"/>
    </location>
</feature>
<feature type="compositionally biased region" description="Basic and acidic residues" evidence="1">
    <location>
        <begin position="114"/>
        <end position="126"/>
    </location>
</feature>
<reference evidence="3" key="1">
    <citation type="submission" date="2021-01" db="EMBL/GenBank/DDBJ databases">
        <authorList>
            <consortium name="Genoscope - CEA"/>
            <person name="William W."/>
        </authorList>
    </citation>
    <scope>NUCLEOTIDE SEQUENCE</scope>
</reference>
<feature type="region of interest" description="Disordered" evidence="1">
    <location>
        <begin position="1"/>
        <end position="126"/>
    </location>
</feature>
<feature type="compositionally biased region" description="Polar residues" evidence="1">
    <location>
        <begin position="79"/>
        <end position="108"/>
    </location>
</feature>
<dbReference type="Pfam" id="PF09331">
    <property type="entry name" value="DUF1985"/>
    <property type="match status" value="1"/>
</dbReference>